<dbReference type="CDD" id="cd02009">
    <property type="entry name" value="TPP_SHCHC_synthase"/>
    <property type="match status" value="1"/>
</dbReference>
<dbReference type="KEGG" id="alq:C7Y71_001880"/>
<dbReference type="AlphaFoldDB" id="A0A5P8E4P6"/>
<dbReference type="PANTHER" id="PTHR42916:SF1">
    <property type="entry name" value="PROTEIN PHYLLO, CHLOROPLASTIC"/>
    <property type="match status" value="1"/>
</dbReference>
<dbReference type="NCBIfam" id="TIGR00173">
    <property type="entry name" value="menD"/>
    <property type="match status" value="1"/>
</dbReference>
<keyword evidence="10" id="KW-1185">Reference proteome</keyword>
<dbReference type="InterPro" id="IPR011766">
    <property type="entry name" value="TPP_enzyme_TPP-bd"/>
</dbReference>
<dbReference type="SUPFAM" id="SSF52518">
    <property type="entry name" value="Thiamin diphosphate-binding fold (THDP-binding)"/>
    <property type="match status" value="2"/>
</dbReference>
<organism evidence="9 10">
    <name type="scientific">Pseudoprevotella muciniphila</name>
    <dbReference type="NCBI Taxonomy" id="2133944"/>
    <lineage>
        <taxon>Bacteria</taxon>
        <taxon>Pseudomonadati</taxon>
        <taxon>Bacteroidota</taxon>
        <taxon>Bacteroidia</taxon>
        <taxon>Bacteroidales</taxon>
        <taxon>Prevotellaceae</taxon>
        <taxon>Pseudoprevotella</taxon>
    </lineage>
</organism>
<keyword evidence="2 9" id="KW-0808">Transferase</keyword>
<name>A0A5P8E4P6_9BACT</name>
<dbReference type="EC" id="2.2.1.9" evidence="9"/>
<gene>
    <name evidence="9" type="primary">menD</name>
    <name evidence="9" type="ORF">C7Y71_001880</name>
</gene>
<evidence type="ECO:0000256" key="3">
    <source>
        <dbReference type="ARBA" id="ARBA00022723"/>
    </source>
</evidence>
<dbReference type="InterPro" id="IPR029061">
    <property type="entry name" value="THDP-binding"/>
</dbReference>
<dbReference type="PIRSF" id="PIRSF004983">
    <property type="entry name" value="MenD"/>
    <property type="match status" value="1"/>
</dbReference>
<dbReference type="InterPro" id="IPR029035">
    <property type="entry name" value="DHS-like_NAD/FAD-binding_dom"/>
</dbReference>
<evidence type="ECO:0000256" key="4">
    <source>
        <dbReference type="ARBA" id="ARBA00022842"/>
    </source>
</evidence>
<dbReference type="OrthoDB" id="9791859at2"/>
<evidence type="ECO:0000313" key="10">
    <source>
        <dbReference type="Proteomes" id="UP000249375"/>
    </source>
</evidence>
<dbReference type="GO" id="GO:0030976">
    <property type="term" value="F:thiamine pyrophosphate binding"/>
    <property type="evidence" value="ECO:0007669"/>
    <property type="project" value="InterPro"/>
</dbReference>
<keyword evidence="1" id="KW-0474">Menaquinone biosynthesis</keyword>
<feature type="domain" description="Thiamine pyrophosphate enzyme N-terminal TPP-binding" evidence="8">
    <location>
        <begin position="10"/>
        <end position="115"/>
    </location>
</feature>
<dbReference type="Pfam" id="PF02776">
    <property type="entry name" value="TPP_enzyme_N"/>
    <property type="match status" value="1"/>
</dbReference>
<dbReference type="Gene3D" id="3.40.50.970">
    <property type="match status" value="2"/>
</dbReference>
<dbReference type="GO" id="GO:0009234">
    <property type="term" value="P:menaquinone biosynthetic process"/>
    <property type="evidence" value="ECO:0007669"/>
    <property type="project" value="UniProtKB-KW"/>
</dbReference>
<evidence type="ECO:0000256" key="2">
    <source>
        <dbReference type="ARBA" id="ARBA00022679"/>
    </source>
</evidence>
<dbReference type="GO" id="GO:0070204">
    <property type="term" value="F:2-succinyl-5-enolpyruvyl-6-hydroxy-3-cyclohexene-1-carboxylic-acid synthase activity"/>
    <property type="evidence" value="ECO:0007669"/>
    <property type="project" value="UniProtKB-EC"/>
</dbReference>
<dbReference type="InterPro" id="IPR004433">
    <property type="entry name" value="MenaQ_synth_MenD"/>
</dbReference>
<dbReference type="PANTHER" id="PTHR42916">
    <property type="entry name" value="2-SUCCINYL-5-ENOLPYRUVYL-6-HYDROXY-3-CYCLOHEXENE-1-CARBOXYLATE SYNTHASE"/>
    <property type="match status" value="1"/>
</dbReference>
<evidence type="ECO:0000256" key="5">
    <source>
        <dbReference type="ARBA" id="ARBA00023052"/>
    </source>
</evidence>
<dbReference type="Gene3D" id="3.40.50.1220">
    <property type="entry name" value="TPP-binding domain"/>
    <property type="match status" value="1"/>
</dbReference>
<proteinExistence type="predicted"/>
<evidence type="ECO:0000259" key="7">
    <source>
        <dbReference type="Pfam" id="PF02775"/>
    </source>
</evidence>
<dbReference type="InterPro" id="IPR012001">
    <property type="entry name" value="Thiamin_PyroP_enz_TPP-bd_dom"/>
</dbReference>
<evidence type="ECO:0000313" key="9">
    <source>
        <dbReference type="EMBL" id="QFQ11870.1"/>
    </source>
</evidence>
<keyword evidence="3" id="KW-0479">Metal-binding</keyword>
<protein>
    <submittedName>
        <fullName evidence="9">2-succinyl-5-enolpyruvyl-6-hydroxy-3-cyclohexene-1-carboxylic-acid synthase</fullName>
        <ecNumber evidence="9">2.2.1.9</ecNumber>
    </submittedName>
</protein>
<evidence type="ECO:0000256" key="6">
    <source>
        <dbReference type="ARBA" id="ARBA00023211"/>
    </source>
</evidence>
<evidence type="ECO:0000259" key="8">
    <source>
        <dbReference type="Pfam" id="PF02776"/>
    </source>
</evidence>
<dbReference type="Proteomes" id="UP000249375">
    <property type="component" value="Chromosome"/>
</dbReference>
<evidence type="ECO:0000256" key="1">
    <source>
        <dbReference type="ARBA" id="ARBA00022428"/>
    </source>
</evidence>
<dbReference type="EMBL" id="CP033459">
    <property type="protein sequence ID" value="QFQ11870.1"/>
    <property type="molecule type" value="Genomic_DNA"/>
</dbReference>
<dbReference type="SUPFAM" id="SSF52467">
    <property type="entry name" value="DHS-like NAD/FAD-binding domain"/>
    <property type="match status" value="1"/>
</dbReference>
<dbReference type="Pfam" id="PF02775">
    <property type="entry name" value="TPP_enzyme_C"/>
    <property type="match status" value="1"/>
</dbReference>
<feature type="domain" description="Thiamine pyrophosphate enzyme TPP-binding" evidence="7">
    <location>
        <begin position="398"/>
        <end position="534"/>
    </location>
</feature>
<reference evidence="9 10" key="1">
    <citation type="submission" date="2018-11" db="EMBL/GenBank/DDBJ databases">
        <authorList>
            <person name="Na S.W."/>
            <person name="Baik M."/>
        </authorList>
    </citation>
    <scope>NUCLEOTIDE SEQUENCE [LARGE SCALE GENOMIC DNA]</scope>
    <source>
        <strain evidence="9 10">E39</strain>
    </source>
</reference>
<dbReference type="GO" id="GO:0046872">
    <property type="term" value="F:metal ion binding"/>
    <property type="evidence" value="ECO:0007669"/>
    <property type="project" value="UniProtKB-KW"/>
</dbReference>
<keyword evidence="6" id="KW-0464">Manganese</keyword>
<accession>A0A5P8E4P6</accession>
<sequence>MMYCDKTSVNILSALLLEHGIQDIVVCPGARNAALVHNFHKMSLEACMTLYPVTDERCAAFVACGLYYAKRQPVAVCVTSGTALLNTLPAVAEAYYQHIPLLVISADRPAEAIGQLDGQTLPQEGALMPYAKTIVLNENNVHWCERACNEALLALRHDGGCPVHLNLPISRPLFNFNVEHLPTVRKIEEFTPKTDNETLPKHIIERIFNARLPLLVVGQLFPKNVNDTRSKVLHSALDHLESTDGILIMPEIISNCNYSYRTVSYEYSDEQHELKPDLVVHIGGNFVHKRLRKTLREQECPVVRIEERQNDFPDTFYHLDTIVRCSLAGALSQLANRLEEKQDVVSEKAYFKGLLCKERNDSIFCEAGAMALVSEKIQNKIQIIHLGNSSAVRQASHYFEDGPDFYCNRGVNGIEGTLSAAAGHALGTDEQVCVILGDLSFFYDSNALWNCKLGGNLNIIMFNNKGGGIFRELEGLDASPATEEYVSARHNTFAKGIAESYGAEYIEATDYDELASALDVMINQKRSRPIIIEITIKQ</sequence>
<dbReference type="RefSeq" id="WP_111897755.1">
    <property type="nucleotide sequence ID" value="NZ_CP033459.1"/>
</dbReference>
<keyword evidence="4" id="KW-0460">Magnesium</keyword>
<keyword evidence="5" id="KW-0786">Thiamine pyrophosphate</keyword>